<protein>
    <submittedName>
        <fullName evidence="1">Uncharacterized protein</fullName>
    </submittedName>
</protein>
<reference evidence="1" key="1">
    <citation type="submission" date="2019-08" db="EMBL/GenBank/DDBJ databases">
        <authorList>
            <person name="Kucharzyk K."/>
            <person name="Murdoch R.W."/>
            <person name="Higgins S."/>
            <person name="Loffler F."/>
        </authorList>
    </citation>
    <scope>NUCLEOTIDE SEQUENCE</scope>
</reference>
<proteinExistence type="predicted"/>
<dbReference type="AlphaFoldDB" id="A0A644WQD4"/>
<dbReference type="EMBL" id="VSSQ01001171">
    <property type="protein sequence ID" value="MPM05857.1"/>
    <property type="molecule type" value="Genomic_DNA"/>
</dbReference>
<evidence type="ECO:0000313" key="1">
    <source>
        <dbReference type="EMBL" id="MPM05857.1"/>
    </source>
</evidence>
<gene>
    <name evidence="1" type="ORF">SDC9_52152</name>
</gene>
<name>A0A644WQD4_9ZZZZ</name>
<sequence>MVLHNENAAGHAGGQHMTRNTRASLQMRARGNPMSACDRLPPELRRWFAGAALPWSARLTLRIWHRALRGDGSPEAAVARLLPPEVTMVTRDAARILGATNPSRRSSSSSQSP</sequence>
<comment type="caution">
    <text evidence="1">The sequence shown here is derived from an EMBL/GenBank/DDBJ whole genome shotgun (WGS) entry which is preliminary data.</text>
</comment>
<accession>A0A644WQD4</accession>
<dbReference type="InterPro" id="IPR045386">
    <property type="entry name" value="DUF6525"/>
</dbReference>
<organism evidence="1">
    <name type="scientific">bioreactor metagenome</name>
    <dbReference type="NCBI Taxonomy" id="1076179"/>
    <lineage>
        <taxon>unclassified sequences</taxon>
        <taxon>metagenomes</taxon>
        <taxon>ecological metagenomes</taxon>
    </lineage>
</organism>
<dbReference type="Pfam" id="PF20135">
    <property type="entry name" value="DUF6525"/>
    <property type="match status" value="1"/>
</dbReference>